<name>A0ABU1FFP5_9RHOB</name>
<keyword evidence="2" id="KW-1185">Reference proteome</keyword>
<dbReference type="Proteomes" id="UP001247754">
    <property type="component" value="Unassembled WGS sequence"/>
</dbReference>
<dbReference type="EMBL" id="JAVKPH010000060">
    <property type="protein sequence ID" value="MDR5655299.1"/>
    <property type="molecule type" value="Genomic_DNA"/>
</dbReference>
<proteinExistence type="predicted"/>
<protein>
    <submittedName>
        <fullName evidence="1">Uncharacterized protein</fullName>
    </submittedName>
</protein>
<sequence length="196" mass="21588">MDVEIKRNDGVSAHAAVALLAKLQPHTDRFFAALAAEGIDATPTAMNVASNMVFVEFLCAGYSFFVSVSIEDQANQMLSMHARINGFVHGSQLYFQVKRRGKSREMGGKLASDFKASIARFIDSERRVKRTEGKLIAAGFRKHTSSAFRLYDVVAHVYADGRVMLNSGLIEVEDALRSVGIEDAHYDPDLEEEDAA</sequence>
<reference evidence="1 2" key="1">
    <citation type="submission" date="2023-09" db="EMBL/GenBank/DDBJ databases">
        <title>Xinfangfangia sedmenti sp. nov., isolated the sedment.</title>
        <authorList>
            <person name="Xu L."/>
        </authorList>
    </citation>
    <scope>NUCLEOTIDE SEQUENCE [LARGE SCALE GENOMIC DNA]</scope>
    <source>
        <strain evidence="1 2">LG-4</strain>
    </source>
</reference>
<organism evidence="1 2">
    <name type="scientific">Ruixingdingia sedimenti</name>
    <dbReference type="NCBI Taxonomy" id="3073604"/>
    <lineage>
        <taxon>Bacteria</taxon>
        <taxon>Pseudomonadati</taxon>
        <taxon>Pseudomonadota</taxon>
        <taxon>Alphaproteobacteria</taxon>
        <taxon>Rhodobacterales</taxon>
        <taxon>Paracoccaceae</taxon>
        <taxon>Ruixingdingia</taxon>
    </lineage>
</organism>
<gene>
    <name evidence="1" type="ORF">RGD00_22075</name>
</gene>
<evidence type="ECO:0000313" key="2">
    <source>
        <dbReference type="Proteomes" id="UP001247754"/>
    </source>
</evidence>
<comment type="caution">
    <text evidence="1">The sequence shown here is derived from an EMBL/GenBank/DDBJ whole genome shotgun (WGS) entry which is preliminary data.</text>
</comment>
<dbReference type="RefSeq" id="WP_310459403.1">
    <property type="nucleotide sequence ID" value="NZ_JAVKPH010000060.1"/>
</dbReference>
<evidence type="ECO:0000313" key="1">
    <source>
        <dbReference type="EMBL" id="MDR5655299.1"/>
    </source>
</evidence>
<accession>A0ABU1FFP5</accession>